<name>A0A8S5L4A3_9VIRU</name>
<proteinExistence type="predicted"/>
<dbReference type="KEGG" id="vg:80399508"/>
<dbReference type="Proteomes" id="UP000678492">
    <property type="component" value="Segment"/>
</dbReference>
<feature type="compositionally biased region" description="Polar residues" evidence="1">
    <location>
        <begin position="16"/>
        <end position="43"/>
    </location>
</feature>
<sequence>MALSDPLSITINGTAHSLPRTSAAPNKGTYTSNDGTVQETASHQYGKRNRHLFRVDTSKVAADPFQSSVNARYAMSAYLVIDAPTVGYTVAEQKAVVDGLIAQLSASSGALITKIIGGEN</sequence>
<protein>
    <submittedName>
        <fullName evidence="2">Coat protein</fullName>
    </submittedName>
</protein>
<evidence type="ECO:0000256" key="1">
    <source>
        <dbReference type="SAM" id="MobiDB-lite"/>
    </source>
</evidence>
<evidence type="ECO:0000313" key="2">
    <source>
        <dbReference type="EMBL" id="DAD52505.1"/>
    </source>
</evidence>
<keyword evidence="2" id="KW-0946">Virion</keyword>
<keyword evidence="2" id="KW-0167">Capsid protein</keyword>
<keyword evidence="3" id="KW-1185">Reference proteome</keyword>
<dbReference type="RefSeq" id="YP_010770250.1">
    <property type="nucleotide sequence ID" value="NC_074209.1"/>
</dbReference>
<gene>
    <name evidence="2" type="primary">SRR5467091_11_2</name>
</gene>
<dbReference type="GeneID" id="80399508"/>
<feature type="region of interest" description="Disordered" evidence="1">
    <location>
        <begin position="16"/>
        <end position="45"/>
    </location>
</feature>
<dbReference type="EMBL" id="BK014124">
    <property type="protein sequence ID" value="DAD52505.1"/>
    <property type="molecule type" value="Genomic_RNA"/>
</dbReference>
<accession>A0A8S5L4A3</accession>
<reference evidence="2" key="1">
    <citation type="submission" date="2020-09" db="EMBL/GenBank/DDBJ databases">
        <title>Leviviricetes taxonomy.</title>
        <authorList>
            <person name="Stockdale S.R."/>
            <person name="Callanan J."/>
            <person name="Adriaenssens E.M."/>
            <person name="Kuhn J.H."/>
            <person name="Rumnieks J."/>
            <person name="Shkoporov A."/>
            <person name="Draper L.A."/>
            <person name="Ross P."/>
            <person name="Hill C."/>
        </authorList>
    </citation>
    <scope>NUCLEOTIDE SEQUENCE</scope>
</reference>
<organism evidence="2 3">
    <name type="scientific">ssRNA phage SRR5467091_11</name>
    <dbReference type="NCBI Taxonomy" id="2786461"/>
    <lineage>
        <taxon>Viruses</taxon>
        <taxon>Riboviria</taxon>
        <taxon>Orthornavirae</taxon>
        <taxon>Lenarviricota</taxon>
        <taxon>Leviviricetes</taxon>
        <taxon>Timlovirales</taxon>
        <taxon>Steitzviridae</taxon>
        <taxon>Bihckevirus</taxon>
        <taxon>Bihckevirus asiadaptatum</taxon>
    </lineage>
</organism>
<dbReference type="GO" id="GO:0019028">
    <property type="term" value="C:viral capsid"/>
    <property type="evidence" value="ECO:0007669"/>
    <property type="project" value="UniProtKB-KW"/>
</dbReference>
<evidence type="ECO:0000313" key="3">
    <source>
        <dbReference type="Proteomes" id="UP000678492"/>
    </source>
</evidence>